<dbReference type="Proteomes" id="UP000037136">
    <property type="component" value="Unassembled WGS sequence"/>
</dbReference>
<feature type="compositionally biased region" description="Polar residues" evidence="1">
    <location>
        <begin position="1170"/>
        <end position="1179"/>
    </location>
</feature>
<feature type="region of interest" description="Disordered" evidence="1">
    <location>
        <begin position="828"/>
        <end position="909"/>
    </location>
</feature>
<name>A0A2A9P7R1_OPHUN</name>
<feature type="compositionally biased region" description="Polar residues" evidence="1">
    <location>
        <begin position="982"/>
        <end position="1008"/>
    </location>
</feature>
<feature type="compositionally biased region" description="Basic and acidic residues" evidence="1">
    <location>
        <begin position="869"/>
        <end position="879"/>
    </location>
</feature>
<evidence type="ECO:0000313" key="4">
    <source>
        <dbReference type="Proteomes" id="UP000037136"/>
    </source>
</evidence>
<reference evidence="3 4" key="2">
    <citation type="journal article" date="2017" name="Sci. Rep.">
        <title>Ant-infecting Ophiocordyceps genomes reveal a high diversity of potential behavioral manipulation genes and a possible major role for enterotoxins.</title>
        <authorList>
            <person name="de Bekker C."/>
            <person name="Ohm R.A."/>
            <person name="Evans H.C."/>
            <person name="Brachmann A."/>
            <person name="Hughes D.P."/>
        </authorList>
    </citation>
    <scope>NUCLEOTIDE SEQUENCE [LARGE SCALE GENOMIC DNA]</scope>
    <source>
        <strain evidence="3 4">SC16a</strain>
    </source>
</reference>
<evidence type="ECO:0000313" key="3">
    <source>
        <dbReference type="EMBL" id="PFH56977.1"/>
    </source>
</evidence>
<accession>A0A2A9P7R1</accession>
<reference evidence="3 4" key="1">
    <citation type="journal article" date="2015" name="BMC Genomics">
        <title>Gene expression during zombie ant biting behavior reflects the complexity underlying fungal parasitic behavioral manipulation.</title>
        <authorList>
            <person name="de Bekker C."/>
            <person name="Ohm R.A."/>
            <person name="Loreto R.G."/>
            <person name="Sebastian A."/>
            <person name="Albert I."/>
            <person name="Merrow M."/>
            <person name="Brachmann A."/>
            <person name="Hughes D.P."/>
        </authorList>
    </citation>
    <scope>NUCLEOTIDE SEQUENCE [LARGE SCALE GENOMIC DNA]</scope>
    <source>
        <strain evidence="3 4">SC16a</strain>
    </source>
</reference>
<feature type="compositionally biased region" description="Acidic residues" evidence="1">
    <location>
        <begin position="1159"/>
        <end position="1169"/>
    </location>
</feature>
<keyword evidence="2" id="KW-0732">Signal</keyword>
<evidence type="ECO:0000256" key="1">
    <source>
        <dbReference type="SAM" id="MobiDB-lite"/>
    </source>
</evidence>
<feature type="compositionally biased region" description="Polar residues" evidence="1">
    <location>
        <begin position="1196"/>
        <end position="1212"/>
    </location>
</feature>
<dbReference type="OrthoDB" id="10452775at2759"/>
<feature type="compositionally biased region" description="Acidic residues" evidence="1">
    <location>
        <begin position="1382"/>
        <end position="1392"/>
    </location>
</feature>
<feature type="region of interest" description="Disordered" evidence="1">
    <location>
        <begin position="948"/>
        <end position="1020"/>
    </location>
</feature>
<feature type="compositionally biased region" description="Basic and acidic residues" evidence="1">
    <location>
        <begin position="1180"/>
        <end position="1195"/>
    </location>
</feature>
<feature type="compositionally biased region" description="Basic and acidic residues" evidence="1">
    <location>
        <begin position="1233"/>
        <end position="1261"/>
    </location>
</feature>
<organism evidence="3 4">
    <name type="scientific">Ophiocordyceps unilateralis</name>
    <name type="common">Zombie-ant fungus</name>
    <name type="synonym">Torrubia unilateralis</name>
    <dbReference type="NCBI Taxonomy" id="268505"/>
    <lineage>
        <taxon>Eukaryota</taxon>
        <taxon>Fungi</taxon>
        <taxon>Dikarya</taxon>
        <taxon>Ascomycota</taxon>
        <taxon>Pezizomycotina</taxon>
        <taxon>Sordariomycetes</taxon>
        <taxon>Hypocreomycetidae</taxon>
        <taxon>Hypocreales</taxon>
        <taxon>Ophiocordycipitaceae</taxon>
        <taxon>Ophiocordyceps</taxon>
    </lineage>
</organism>
<dbReference type="STRING" id="268505.A0A2A9P7R1"/>
<feature type="compositionally biased region" description="Polar residues" evidence="1">
    <location>
        <begin position="1138"/>
        <end position="1147"/>
    </location>
</feature>
<feature type="signal peptide" evidence="2">
    <location>
        <begin position="1"/>
        <end position="19"/>
    </location>
</feature>
<feature type="compositionally biased region" description="Polar residues" evidence="1">
    <location>
        <begin position="1278"/>
        <end position="1295"/>
    </location>
</feature>
<gene>
    <name evidence="3" type="ORF">XA68_15676</name>
</gene>
<sequence>MFYPLLLAALTVLQCVVHGIPITEDEELFCEPGLSEVVPEAGVQPDDPRLETTSVGLTGPQVSLLVTKGAKGAGLDSNVAEKLALMASRAATSEGIRSANEFVRVVGAVSVSAAVAAPRNASSAVCAMGAIEGLVLVNMGDSPASRCLITAAVVAASSGEDREAVTKITENTARAVIRNESSIDASAVTTEASLGCQTEMCQVGIKAAIQLISSGFSVKTALTLCVAVNTAAKYGIKLEIYAEMLVQQIRLLGQGVEPTRAALKVVEATQRLKQMAQAATDVKNVTLEAAKEMESLPSPDLSELAHVSADSPKAQMSHQISMNISASSTNQDLTAIETRKTTSIEEVSRDIGQPSLSKTHAVIQATQSSFSSQIMESSSAAPMAKVTTAAQKAQMSHQISMNISASSTDQDLAAIETRKTTSIEEVSRDIGQPSPSKTHAVIQATQSLFSSPMMESSSAAPMAKVTTAALKAQISHQISMNISASSTNQDFTAVETRKTTSTDVSRYIGQPLLSKTHAVIQATRSLFSSQTMESSSAVPMTKVTTAAQIVKVSSSILTSTSSLTSRIPNQSSHRIVESSLTSAMLGDKDATQVARVAQIAKASSSISTFISSLTSRIPNQSSHRIVESSLTSSSMLRDTDAAQVARVAQTVKASPSISTSISSLTSRIPNQSSHRIVESSLTSSSMLRDTDAAQVARVAQTVKASSSISTSTSSLTSRIPNQSSHRIVESSLTSSSSMLLRDTDAAQVARVAASPALATGFSTSVQAIEHSATTMMANILPPVQVAVVSSTSLPTELSKTTDGPLAPITQSTPSTLALAVAVTSFSPTMKSSTSFSPENTSTVNQQPPANVADSQENQAQSAESKAGTIKHESSSETVEKPATSDAETAAVTLQPAPSRPWRDPDTLSPECIDSLEEECVGTEVWCDRDYYQSSDEFYAYADAAACKQSRTKRPTTAPGPADMHPEEPNITTDISKPESKTNDPTPAMTQAQDSELATATGDSSSSEAQKPEWKEPNTDCTGNTAAALESCYGTQIWCRLKAYQQTMETFDNVVACMQSRKNHPAYIDDLLVWKEPGQDFPGCFAESANDPQRLEACVGTEAFCERKYYENFDEVFDNAEACRKSRKRRPGLAEGQNKPASVETQNPSTEEHESHSEEDVSSPDNDEEQIPSSNKSTVSDQEKAEDSFTDEKETPSEQQVPSSKDNRGSSVDGQDPPTEKQDPLADDSNEASMEGHDRPVDENKETTGEEQSHSPNEKGKPFTEGPGNPVDENKEASTGEQSNPSDESKGASTKGQGHPADTDGETSTKSQDPPAEKQDPLVNNDNEASEEKGNPVDDNKEVSSAEEQSHPPNEDKDASKEEQGHPSDDQEESSAERKDPTADGDDDSETEEQGPQVDRKKWRLPRLDSPSCSGLLGHALRFDEKCVGTELWCDQAFYNLTSDKFADAKECKKSRGLKMPSYVGAWKEAKNSPEDCFFGAEMFTEDCVGTEIWCSRDSYTPESLQENYTSPEECKELRYNRPIDEEVIATLATNMSSIVDGTHSDIIPSNATYVCWIQGKAGDSLFCDWQLPSDCEYGAGCSRVEDLPDFCDNNKGCGSCFIGKTTKNFVCYMPQANELTEMGRGVCRQTCLISAENALNGTVQDYHEALVEKACELYC</sequence>
<feature type="chain" id="PRO_5012563797" evidence="2">
    <location>
        <begin position="20"/>
        <end position="1659"/>
    </location>
</feature>
<feature type="region of interest" description="Disordered" evidence="1">
    <location>
        <begin position="1127"/>
        <end position="1405"/>
    </location>
</feature>
<protein>
    <submittedName>
        <fullName evidence="3">Uncharacterized protein</fullName>
    </submittedName>
</protein>
<keyword evidence="4" id="KW-1185">Reference proteome</keyword>
<feature type="compositionally biased region" description="Basic and acidic residues" evidence="1">
    <location>
        <begin position="1149"/>
        <end position="1158"/>
    </location>
</feature>
<dbReference type="EMBL" id="LAZP02000476">
    <property type="protein sequence ID" value="PFH56977.1"/>
    <property type="molecule type" value="Genomic_DNA"/>
</dbReference>
<feature type="compositionally biased region" description="Basic and acidic residues" evidence="1">
    <location>
        <begin position="1329"/>
        <end position="1381"/>
    </location>
</feature>
<feature type="compositionally biased region" description="Polar residues" evidence="1">
    <location>
        <begin position="828"/>
        <end position="863"/>
    </location>
</feature>
<comment type="caution">
    <text evidence="3">The sequence shown here is derived from an EMBL/GenBank/DDBJ whole genome shotgun (WGS) entry which is preliminary data.</text>
</comment>
<evidence type="ECO:0000256" key="2">
    <source>
        <dbReference type="SAM" id="SignalP"/>
    </source>
</evidence>
<proteinExistence type="predicted"/>